<keyword evidence="2" id="KW-1185">Reference proteome</keyword>
<reference evidence="1 2" key="1">
    <citation type="submission" date="2019-06" db="EMBL/GenBank/DDBJ databases">
        <title>A chromosomal-level reference genome of Carpinus fangiana (Coryloideae, Betulaceae).</title>
        <authorList>
            <person name="Yang X."/>
            <person name="Wang Z."/>
            <person name="Zhang L."/>
            <person name="Hao G."/>
            <person name="Liu J."/>
            <person name="Yang Y."/>
        </authorList>
    </citation>
    <scope>NUCLEOTIDE SEQUENCE [LARGE SCALE GENOMIC DNA]</scope>
    <source>
        <strain evidence="1">Cfa_2016G</strain>
        <tissue evidence="1">Leaf</tissue>
    </source>
</reference>
<protein>
    <submittedName>
        <fullName evidence="1">Uncharacterized protein</fullName>
    </submittedName>
</protein>
<organism evidence="1 2">
    <name type="scientific">Carpinus fangiana</name>
    <dbReference type="NCBI Taxonomy" id="176857"/>
    <lineage>
        <taxon>Eukaryota</taxon>
        <taxon>Viridiplantae</taxon>
        <taxon>Streptophyta</taxon>
        <taxon>Embryophyta</taxon>
        <taxon>Tracheophyta</taxon>
        <taxon>Spermatophyta</taxon>
        <taxon>Magnoliopsida</taxon>
        <taxon>eudicotyledons</taxon>
        <taxon>Gunneridae</taxon>
        <taxon>Pentapetalae</taxon>
        <taxon>rosids</taxon>
        <taxon>fabids</taxon>
        <taxon>Fagales</taxon>
        <taxon>Betulaceae</taxon>
        <taxon>Carpinus</taxon>
    </lineage>
</organism>
<proteinExistence type="predicted"/>
<accession>A0A5N6R9F9</accession>
<sequence>MGIKGHQQNRFVRFITIPFRLLGKTRDLYVRSMTSCAQGVGSQTMGSAVALPKSFSVSSSRCSDDDDLRELIRAASTRTSVDRIDMDMILKQQAAQSAMMMSGSRGLPKSSSVGMGKIDEDRPCDFEEVGVGGGKADLFYPRSRSYAVTKRSVVF</sequence>
<evidence type="ECO:0000313" key="2">
    <source>
        <dbReference type="Proteomes" id="UP000327013"/>
    </source>
</evidence>
<dbReference type="OrthoDB" id="1679543at2759"/>
<dbReference type="EMBL" id="CM017325">
    <property type="protein sequence ID" value="KAE8057033.1"/>
    <property type="molecule type" value="Genomic_DNA"/>
</dbReference>
<gene>
    <name evidence="1" type="ORF">FH972_013755</name>
</gene>
<name>A0A5N6R9F9_9ROSI</name>
<dbReference type="PIRSF" id="PIRSF031279">
    <property type="entry name" value="UCP031279"/>
    <property type="match status" value="1"/>
</dbReference>
<evidence type="ECO:0000313" key="1">
    <source>
        <dbReference type="EMBL" id="KAE8057033.1"/>
    </source>
</evidence>
<dbReference type="PANTHER" id="PTHR33526:SF13">
    <property type="entry name" value="TYROSINE-PROTEIN PHOSPHATASE 3-LIKE"/>
    <property type="match status" value="1"/>
</dbReference>
<dbReference type="InterPro" id="IPR016972">
    <property type="entry name" value="UCP031279"/>
</dbReference>
<dbReference type="Proteomes" id="UP000327013">
    <property type="component" value="Chromosome 5"/>
</dbReference>
<dbReference type="AlphaFoldDB" id="A0A5N6R9F9"/>
<dbReference type="PANTHER" id="PTHR33526">
    <property type="entry name" value="OS07G0123800 PROTEIN"/>
    <property type="match status" value="1"/>
</dbReference>